<accession>A0A1G7WJU8</accession>
<dbReference type="RefSeq" id="WP_091932937.1">
    <property type="nucleotide sequence ID" value="NZ_FNCY01000001.1"/>
</dbReference>
<reference evidence="1 2" key="1">
    <citation type="submission" date="2016-10" db="EMBL/GenBank/DDBJ databases">
        <authorList>
            <person name="de Groot N.N."/>
        </authorList>
    </citation>
    <scope>NUCLEOTIDE SEQUENCE [LARGE SCALE GENOMIC DNA]</scope>
    <source>
        <strain evidence="1 2">DSM 5885</strain>
    </source>
</reference>
<dbReference type="EMBL" id="FNCY01000001">
    <property type="protein sequence ID" value="SDG72222.1"/>
    <property type="molecule type" value="Genomic_DNA"/>
</dbReference>
<dbReference type="Proteomes" id="UP000198607">
    <property type="component" value="Unassembled WGS sequence"/>
</dbReference>
<dbReference type="AlphaFoldDB" id="A0A1G7WJU8"/>
<dbReference type="OrthoDB" id="8781732at2"/>
<proteinExistence type="predicted"/>
<sequence>MTPATIIREAQADGVRLTLSPTGTIKATGDGAAVNRWLAAIRESKTDIIEALQAANDSDCGGLPPLNDSDEKRILTWLASVGETDTVTIGEVIDKCRCDFDARNYFIGRVAAELTKPEPFSDDRHRCAECRNLRGGICSVSRPGGPVSAIKGYRPVANVLQRCEAFNDNYYSTRVYDGQGFARP</sequence>
<evidence type="ECO:0000313" key="2">
    <source>
        <dbReference type="Proteomes" id="UP000198607"/>
    </source>
</evidence>
<protein>
    <recommendedName>
        <fullName evidence="3">TubC N-terminal docking domain-containing protein</fullName>
    </recommendedName>
</protein>
<evidence type="ECO:0000313" key="1">
    <source>
        <dbReference type="EMBL" id="SDG72222.1"/>
    </source>
</evidence>
<evidence type="ECO:0008006" key="3">
    <source>
        <dbReference type="Google" id="ProtNLM"/>
    </source>
</evidence>
<gene>
    <name evidence="1" type="ORF">SAMN05660652_00544</name>
</gene>
<organism evidence="1 2">
    <name type="scientific">Propionivibrio dicarboxylicus</name>
    <dbReference type="NCBI Taxonomy" id="83767"/>
    <lineage>
        <taxon>Bacteria</taxon>
        <taxon>Pseudomonadati</taxon>
        <taxon>Pseudomonadota</taxon>
        <taxon>Betaproteobacteria</taxon>
        <taxon>Rhodocyclales</taxon>
        <taxon>Rhodocyclaceae</taxon>
        <taxon>Propionivibrio</taxon>
    </lineage>
</organism>
<keyword evidence="2" id="KW-1185">Reference proteome</keyword>
<name>A0A1G7WJU8_9RHOO</name>